<dbReference type="AlphaFoldDB" id="A0A917EUE6"/>
<gene>
    <name evidence="1" type="ORF">GCM10011399_06140</name>
</gene>
<protein>
    <submittedName>
        <fullName evidence="1">Uncharacterized protein</fullName>
    </submittedName>
</protein>
<organism evidence="1 2">
    <name type="scientific">Subtercola lobariae</name>
    <dbReference type="NCBI Taxonomy" id="1588641"/>
    <lineage>
        <taxon>Bacteria</taxon>
        <taxon>Bacillati</taxon>
        <taxon>Actinomycetota</taxon>
        <taxon>Actinomycetes</taxon>
        <taxon>Micrococcales</taxon>
        <taxon>Microbacteriaceae</taxon>
        <taxon>Subtercola</taxon>
    </lineage>
</organism>
<accession>A0A917EUE6</accession>
<proteinExistence type="predicted"/>
<dbReference type="RefSeq" id="WP_188673457.1">
    <property type="nucleotide sequence ID" value="NZ_BMGP01000001.1"/>
</dbReference>
<comment type="caution">
    <text evidence="1">The sequence shown here is derived from an EMBL/GenBank/DDBJ whole genome shotgun (WGS) entry which is preliminary data.</text>
</comment>
<name>A0A917EUE6_9MICO</name>
<keyword evidence="2" id="KW-1185">Reference proteome</keyword>
<reference evidence="1 2" key="1">
    <citation type="journal article" date="2014" name="Int. J. Syst. Evol. Microbiol.">
        <title>Complete genome sequence of Corynebacterium casei LMG S-19264T (=DSM 44701T), isolated from a smear-ripened cheese.</title>
        <authorList>
            <consortium name="US DOE Joint Genome Institute (JGI-PGF)"/>
            <person name="Walter F."/>
            <person name="Albersmeier A."/>
            <person name="Kalinowski J."/>
            <person name="Ruckert C."/>
        </authorList>
    </citation>
    <scope>NUCLEOTIDE SEQUENCE [LARGE SCALE GENOMIC DNA]</scope>
    <source>
        <strain evidence="1 2">CGMCC 1.12976</strain>
    </source>
</reference>
<evidence type="ECO:0000313" key="1">
    <source>
        <dbReference type="EMBL" id="GGF15004.1"/>
    </source>
</evidence>
<dbReference type="EMBL" id="BMGP01000001">
    <property type="protein sequence ID" value="GGF15004.1"/>
    <property type="molecule type" value="Genomic_DNA"/>
</dbReference>
<dbReference type="Proteomes" id="UP000598775">
    <property type="component" value="Unassembled WGS sequence"/>
</dbReference>
<sequence length="196" mass="21909">MSDRLFSRGDLRATLENHERIELAKVNSLEPQKVREHPEVAVAEVVESARVEPLTFNWEGITRGPVSEAVVERRDFGELIQIPGQKVTIHVPFSGDEILLDCRASTFSLSGFPFDVDVTRTHVNLHISETTLTAQSISTELSRFKSAISEKAGWANTDVSKWAVEFESKARNAVLRRQEELEKIASLENDIGIPLA</sequence>
<evidence type="ECO:0000313" key="2">
    <source>
        <dbReference type="Proteomes" id="UP000598775"/>
    </source>
</evidence>